<dbReference type="EMBL" id="BAABIB010000157">
    <property type="protein sequence ID" value="GAA4667926.1"/>
    <property type="molecule type" value="Genomic_DNA"/>
</dbReference>
<dbReference type="Proteomes" id="UP001500192">
    <property type="component" value="Unassembled WGS sequence"/>
</dbReference>
<gene>
    <name evidence="2" type="ORF">GCM10023214_72510</name>
</gene>
<evidence type="ECO:0000313" key="3">
    <source>
        <dbReference type="Proteomes" id="UP001500192"/>
    </source>
</evidence>
<evidence type="ECO:0000313" key="2">
    <source>
        <dbReference type="EMBL" id="GAA4667926.1"/>
    </source>
</evidence>
<sequence>MTSTRTATASFTITEARYVGAKIGADLRMINGLYGRPVLTDIDDYTEEVALLLRDGYLGTVDYGFKDTSANVWKLRLRYTATTGGQLLDSRPGSLPARASVTGHGWSSYLTYSLKFQLLTSTQQATVKDGLPITRVGAAEPTTIAGSTQSGHGYGRNGVGVNRDVYTAW</sequence>
<proteinExistence type="predicted"/>
<reference evidence="3" key="1">
    <citation type="journal article" date="2019" name="Int. J. Syst. Evol. Microbiol.">
        <title>The Global Catalogue of Microorganisms (GCM) 10K type strain sequencing project: providing services to taxonomists for standard genome sequencing and annotation.</title>
        <authorList>
            <consortium name="The Broad Institute Genomics Platform"/>
            <consortium name="The Broad Institute Genome Sequencing Center for Infectious Disease"/>
            <person name="Wu L."/>
            <person name="Ma J."/>
        </authorList>
    </citation>
    <scope>NUCLEOTIDE SEQUENCE [LARGE SCALE GENOMIC DNA]</scope>
    <source>
        <strain evidence="3">JCM 18054</strain>
    </source>
</reference>
<dbReference type="Pfam" id="PF18138">
    <property type="entry name" value="bacHORMA_1"/>
    <property type="match status" value="1"/>
</dbReference>
<name>A0ABP8VQ70_9PSEU</name>
<evidence type="ECO:0000259" key="1">
    <source>
        <dbReference type="Pfam" id="PF18138"/>
    </source>
</evidence>
<feature type="domain" description="Bacterial HORMA" evidence="1">
    <location>
        <begin position="1"/>
        <end position="166"/>
    </location>
</feature>
<dbReference type="RefSeq" id="WP_346056488.1">
    <property type="nucleotide sequence ID" value="NZ_BAABIB010000157.1"/>
</dbReference>
<accession>A0ABP8VQ70</accession>
<dbReference type="InterPro" id="IPR041162">
    <property type="entry name" value="Bact_HORMA_1"/>
</dbReference>
<keyword evidence="3" id="KW-1185">Reference proteome</keyword>
<organism evidence="2 3">
    <name type="scientific">Amycolatopsis dongchuanensis</name>
    <dbReference type="NCBI Taxonomy" id="1070866"/>
    <lineage>
        <taxon>Bacteria</taxon>
        <taxon>Bacillati</taxon>
        <taxon>Actinomycetota</taxon>
        <taxon>Actinomycetes</taxon>
        <taxon>Pseudonocardiales</taxon>
        <taxon>Pseudonocardiaceae</taxon>
        <taxon>Amycolatopsis</taxon>
    </lineage>
</organism>
<comment type="caution">
    <text evidence="2">The sequence shown here is derived from an EMBL/GenBank/DDBJ whole genome shotgun (WGS) entry which is preliminary data.</text>
</comment>
<protein>
    <recommendedName>
        <fullName evidence="1">Bacterial HORMA domain-containing protein</fullName>
    </recommendedName>
</protein>